<name>A0A178IPH1_9BACT</name>
<dbReference type="OrthoDB" id="8018999at2"/>
<reference evidence="1 2" key="1">
    <citation type="submission" date="2016-01" db="EMBL/GenBank/DDBJ databases">
        <title>High potential of lignocellulose degradation of a new Verrucomicrobia species.</title>
        <authorList>
            <person name="Wang Y."/>
            <person name="Shi Y."/>
            <person name="Qiu Z."/>
            <person name="Liu S."/>
            <person name="Yang H."/>
        </authorList>
    </citation>
    <scope>NUCLEOTIDE SEQUENCE [LARGE SCALE GENOMIC DNA]</scope>
    <source>
        <strain evidence="1 2">TSB47</strain>
    </source>
</reference>
<comment type="caution">
    <text evidence="1">The sequence shown here is derived from an EMBL/GenBank/DDBJ whole genome shotgun (WGS) entry which is preliminary data.</text>
</comment>
<dbReference type="Proteomes" id="UP000078486">
    <property type="component" value="Unassembled WGS sequence"/>
</dbReference>
<gene>
    <name evidence="1" type="ORF">AW736_01775</name>
</gene>
<evidence type="ECO:0000313" key="1">
    <source>
        <dbReference type="EMBL" id="OAM91682.1"/>
    </source>
</evidence>
<protein>
    <submittedName>
        <fullName evidence="1">Uncharacterized protein</fullName>
    </submittedName>
</protein>
<dbReference type="RefSeq" id="WP_068768565.1">
    <property type="nucleotide sequence ID" value="NZ_CP109796.1"/>
</dbReference>
<keyword evidence="2" id="KW-1185">Reference proteome</keyword>
<dbReference type="AlphaFoldDB" id="A0A178IPH1"/>
<accession>A0A178IPH1</accession>
<evidence type="ECO:0000313" key="2">
    <source>
        <dbReference type="Proteomes" id="UP000078486"/>
    </source>
</evidence>
<proteinExistence type="predicted"/>
<dbReference type="EMBL" id="LRRQ01000016">
    <property type="protein sequence ID" value="OAM91682.1"/>
    <property type="molecule type" value="Genomic_DNA"/>
</dbReference>
<organism evidence="1 2">
    <name type="scientific">Termitidicoccus mucosus</name>
    <dbReference type="NCBI Taxonomy" id="1184151"/>
    <lineage>
        <taxon>Bacteria</taxon>
        <taxon>Pseudomonadati</taxon>
        <taxon>Verrucomicrobiota</taxon>
        <taxon>Opitutia</taxon>
        <taxon>Opitutales</taxon>
        <taxon>Opitutaceae</taxon>
        <taxon>Termitidicoccus</taxon>
    </lineage>
</organism>
<sequence length="126" mass="14287">MRTILFSRHGGYECSSKGDRRFSAFYATLPDGRTIEQAYQLDVKGYRKFGNNPMLGKGKPPLKPFPEDSLWLAYLDLWRTWAIANPTLLHELRELAAKHSHTLSDMFATSAINQARALATLLNEMA</sequence>